<evidence type="ECO:0000256" key="1">
    <source>
        <dbReference type="SAM" id="Coils"/>
    </source>
</evidence>
<proteinExistence type="predicted"/>
<dbReference type="Proteomes" id="UP000054988">
    <property type="component" value="Unassembled WGS sequence"/>
</dbReference>
<comment type="caution">
    <text evidence="3">The sequence shown here is derived from an EMBL/GenBank/DDBJ whole genome shotgun (WGS) entry which is preliminary data.</text>
</comment>
<evidence type="ECO:0000313" key="3">
    <source>
        <dbReference type="EMBL" id="KTB43074.1"/>
    </source>
</evidence>
<keyword evidence="1" id="KW-0175">Coiled coil</keyword>
<protein>
    <submittedName>
        <fullName evidence="3">Uncharacterized protein</fullName>
    </submittedName>
</protein>
<evidence type="ECO:0000256" key="2">
    <source>
        <dbReference type="SAM" id="MobiDB-lite"/>
    </source>
</evidence>
<dbReference type="AlphaFoldDB" id="A0A0W0G3G7"/>
<organism evidence="3 4">
    <name type="scientific">Moniliophthora roreri</name>
    <name type="common">Frosty pod rot fungus</name>
    <name type="synonym">Monilia roreri</name>
    <dbReference type="NCBI Taxonomy" id="221103"/>
    <lineage>
        <taxon>Eukaryota</taxon>
        <taxon>Fungi</taxon>
        <taxon>Dikarya</taxon>
        <taxon>Basidiomycota</taxon>
        <taxon>Agaricomycotina</taxon>
        <taxon>Agaricomycetes</taxon>
        <taxon>Agaricomycetidae</taxon>
        <taxon>Agaricales</taxon>
        <taxon>Marasmiineae</taxon>
        <taxon>Marasmiaceae</taxon>
        <taxon>Moniliophthora</taxon>
    </lineage>
</organism>
<sequence>MDAIRQAINACADAEKHQQALGEAEVKKQAAEKLLTEVEGQVSNCLEKLDVSAEHFSSSIAKVREAFSPECSLSDTSVPPCLPQTPRHAIGRPRQEMTHTPGSSVPKAPGGVIRATTKVTTEGEIVEMGSNFPAYIIYVGPDNEHRLFTSWRTIPERGVEGVEAWIAGIKNTYYKGFTLSKCAHQYYQKCIDEGVFDALQVIPVNKDKSLLYILTRGIAPGVYTSKSQLIRDGLQFRGGTITVYKGSQKGNVM</sequence>
<feature type="coiled-coil region" evidence="1">
    <location>
        <begin position="14"/>
        <end position="41"/>
    </location>
</feature>
<evidence type="ECO:0000313" key="4">
    <source>
        <dbReference type="Proteomes" id="UP000054988"/>
    </source>
</evidence>
<dbReference type="EMBL" id="LATX01001252">
    <property type="protein sequence ID" value="KTB43074.1"/>
    <property type="molecule type" value="Genomic_DNA"/>
</dbReference>
<feature type="region of interest" description="Disordered" evidence="2">
    <location>
        <begin position="75"/>
        <end position="110"/>
    </location>
</feature>
<reference evidence="3 4" key="1">
    <citation type="submission" date="2015-12" db="EMBL/GenBank/DDBJ databases">
        <title>Draft genome sequence of Moniliophthora roreri, the causal agent of frosty pod rot of cacao.</title>
        <authorList>
            <person name="Aime M.C."/>
            <person name="Diaz-Valderrama J.R."/>
            <person name="Kijpornyongpan T."/>
            <person name="Phillips-Mora W."/>
        </authorList>
    </citation>
    <scope>NUCLEOTIDE SEQUENCE [LARGE SCALE GENOMIC DNA]</scope>
    <source>
        <strain evidence="3 4">MCA 2952</strain>
    </source>
</reference>
<accession>A0A0W0G3G7</accession>
<name>A0A0W0G3G7_MONRR</name>
<gene>
    <name evidence="3" type="ORF">WG66_4360</name>
</gene>